<dbReference type="GO" id="GO:0005730">
    <property type="term" value="C:nucleolus"/>
    <property type="evidence" value="ECO:0007669"/>
    <property type="project" value="TreeGrafter"/>
</dbReference>
<dbReference type="PANTHER" id="PTHR22691:SF8">
    <property type="entry name" value="PROTEIN SPT2 HOMOLOG"/>
    <property type="match status" value="1"/>
</dbReference>
<comment type="similarity">
    <text evidence="1">Belongs to the SPT2 family.</text>
</comment>
<evidence type="ECO:0000256" key="3">
    <source>
        <dbReference type="SAM" id="MobiDB-lite"/>
    </source>
</evidence>
<feature type="compositionally biased region" description="Basic and acidic residues" evidence="3">
    <location>
        <begin position="130"/>
        <end position="143"/>
    </location>
</feature>
<dbReference type="EMBL" id="JABWAB010000004">
    <property type="protein sequence ID" value="KAF6052337.1"/>
    <property type="molecule type" value="Genomic_DNA"/>
</dbReference>
<sequence length="339" mass="39237">MGLSSLLQQIEKRGKLPSKPQPQPAKDEVKKSESNVSPLRSSGSDRYVDPVVARLKEKRRLEREQAEAARAKQNGNKSTKSSTTSRPAVYKTPSNSVSRPKQNVTKVTQSKWDDEPKPPPAKKKMSFNELMKKAKQIDHDKLSIKFPQKSASPETAISSKIAPKKNTTVNRQPVATKNSSYGLQHNRRPTTEKNEVQRRSDPPVRKRLPKVPMPARQPNAKIQERLKQRRSKAAQDRGYAYNEDEDDDLSDFLVSDEEEGVVEDGYNRDEIWAMFNKGKKRKYYEYNDYEDDDYDMEATGADVLEEELRSRLDAEREDRREMEQEKQRALEKQKRKMRR</sequence>
<feature type="compositionally biased region" description="Polar residues" evidence="3">
    <location>
        <begin position="149"/>
        <end position="158"/>
    </location>
</feature>
<feature type="compositionally biased region" description="Polar residues" evidence="3">
    <location>
        <begin position="92"/>
        <end position="110"/>
    </location>
</feature>
<evidence type="ECO:0000256" key="2">
    <source>
        <dbReference type="ARBA" id="ARBA00023054"/>
    </source>
</evidence>
<evidence type="ECO:0000256" key="1">
    <source>
        <dbReference type="ARBA" id="ARBA00006461"/>
    </source>
</evidence>
<dbReference type="GO" id="GO:0042393">
    <property type="term" value="F:histone binding"/>
    <property type="evidence" value="ECO:0007669"/>
    <property type="project" value="TreeGrafter"/>
</dbReference>
<dbReference type="SMART" id="SM00784">
    <property type="entry name" value="SPT2"/>
    <property type="match status" value="1"/>
</dbReference>
<feature type="region of interest" description="Disordered" evidence="3">
    <location>
        <begin position="1"/>
        <end position="250"/>
    </location>
</feature>
<feature type="compositionally biased region" description="Polar residues" evidence="3">
    <location>
        <begin position="165"/>
        <end position="183"/>
    </location>
</feature>
<protein>
    <submittedName>
        <fullName evidence="4">SPT2 chromatin family protein</fullName>
    </submittedName>
</protein>
<dbReference type="Proteomes" id="UP000590412">
    <property type="component" value="Unassembled WGS sequence"/>
</dbReference>
<dbReference type="OrthoDB" id="4035998at2759"/>
<feature type="compositionally biased region" description="Low complexity" evidence="3">
    <location>
        <begin position="71"/>
        <end position="85"/>
    </location>
</feature>
<dbReference type="GO" id="GO:0003677">
    <property type="term" value="F:DNA binding"/>
    <property type="evidence" value="ECO:0007669"/>
    <property type="project" value="TreeGrafter"/>
</dbReference>
<comment type="caution">
    <text evidence="4">The sequence shown here is derived from an EMBL/GenBank/DDBJ whole genome shotgun (WGS) entry which is preliminary data.</text>
</comment>
<name>A0A8X7NKZ0_CANPA</name>
<feature type="compositionally biased region" description="Basic and acidic residues" evidence="3">
    <location>
        <begin position="59"/>
        <end position="70"/>
    </location>
</feature>
<evidence type="ECO:0000313" key="5">
    <source>
        <dbReference type="Proteomes" id="UP000590412"/>
    </source>
</evidence>
<evidence type="ECO:0000313" key="4">
    <source>
        <dbReference type="EMBL" id="KAF6052337.1"/>
    </source>
</evidence>
<reference evidence="4" key="1">
    <citation type="submission" date="2020-03" db="EMBL/GenBank/DDBJ databases">
        <title>FDA dAtabase for Regulatory Grade micrObial Sequences (FDA-ARGOS): Supporting development and validation of Infectious Disease Dx tests.</title>
        <authorList>
            <person name="Campos J."/>
            <person name="Goldberg B."/>
            <person name="Tallon L."/>
            <person name="Sadzewicz L."/>
            <person name="Vavikolanu K."/>
            <person name="Mehta A."/>
            <person name="Aluvathingal J."/>
            <person name="Nadendla S."/>
            <person name="Nandy P."/>
            <person name="Geyer C."/>
            <person name="Yan Y."/>
            <person name="Sichtig H."/>
        </authorList>
    </citation>
    <scope>NUCLEOTIDE SEQUENCE [LARGE SCALE GENOMIC DNA]</scope>
    <source>
        <strain evidence="4">FDAARGOS_652</strain>
    </source>
</reference>
<keyword evidence="2" id="KW-0175">Coiled coil</keyword>
<feature type="region of interest" description="Disordered" evidence="3">
    <location>
        <begin position="307"/>
        <end position="339"/>
    </location>
</feature>
<dbReference type="Pfam" id="PF08243">
    <property type="entry name" value="SPT2"/>
    <property type="match status" value="1"/>
</dbReference>
<accession>A0A8X7NKZ0</accession>
<dbReference type="InterPro" id="IPR013256">
    <property type="entry name" value="Chromatin_SPT2"/>
</dbReference>
<organism evidence="4 5">
    <name type="scientific">Candida parapsilosis</name>
    <name type="common">Yeast</name>
    <dbReference type="NCBI Taxonomy" id="5480"/>
    <lineage>
        <taxon>Eukaryota</taxon>
        <taxon>Fungi</taxon>
        <taxon>Dikarya</taxon>
        <taxon>Ascomycota</taxon>
        <taxon>Saccharomycotina</taxon>
        <taxon>Pichiomycetes</taxon>
        <taxon>Debaryomycetaceae</taxon>
        <taxon>Candida/Lodderomyces clade</taxon>
        <taxon>Candida</taxon>
    </lineage>
</organism>
<dbReference type="GO" id="GO:0006334">
    <property type="term" value="P:nucleosome assembly"/>
    <property type="evidence" value="ECO:0007669"/>
    <property type="project" value="TreeGrafter"/>
</dbReference>
<dbReference type="AlphaFoldDB" id="A0A8X7NKZ0"/>
<gene>
    <name evidence="4" type="ORF">FOB60_002593</name>
</gene>
<dbReference type="GO" id="GO:0006360">
    <property type="term" value="P:transcription by RNA polymerase I"/>
    <property type="evidence" value="ECO:0007669"/>
    <property type="project" value="TreeGrafter"/>
</dbReference>
<feature type="compositionally biased region" description="Polar residues" evidence="3">
    <location>
        <begin position="34"/>
        <end position="44"/>
    </location>
</feature>
<dbReference type="PANTHER" id="PTHR22691">
    <property type="entry name" value="YEAST SPT2-RELATED"/>
    <property type="match status" value="1"/>
</dbReference>
<proteinExistence type="inferred from homology"/>
<feature type="compositionally biased region" description="Basic and acidic residues" evidence="3">
    <location>
        <begin position="307"/>
        <end position="332"/>
    </location>
</feature>
<feature type="compositionally biased region" description="Basic and acidic residues" evidence="3">
    <location>
        <begin position="189"/>
        <end position="204"/>
    </location>
</feature>